<gene>
    <name evidence="1" type="ORF">SAMN02745753_04474</name>
</gene>
<dbReference type="RefSeq" id="WP_072842238.1">
    <property type="nucleotide sequence ID" value="NZ_FQVF01000030.1"/>
</dbReference>
<evidence type="ECO:0000313" key="2">
    <source>
        <dbReference type="Proteomes" id="UP000184517"/>
    </source>
</evidence>
<evidence type="ECO:0000313" key="1">
    <source>
        <dbReference type="EMBL" id="SHG77732.1"/>
    </source>
</evidence>
<organism evidence="1 2">
    <name type="scientific">Marinomonas polaris DSM 16579</name>
    <dbReference type="NCBI Taxonomy" id="1122206"/>
    <lineage>
        <taxon>Bacteria</taxon>
        <taxon>Pseudomonadati</taxon>
        <taxon>Pseudomonadota</taxon>
        <taxon>Gammaproteobacteria</taxon>
        <taxon>Oceanospirillales</taxon>
        <taxon>Oceanospirillaceae</taxon>
        <taxon>Marinomonas</taxon>
    </lineage>
</organism>
<sequence length="92" mass="10710">MNYKALSKQDLVKQRESLRLELEENRRTIKRIAIDSDNTFPRSILMRLLTKNNVVDLASKVSYMAISISLVRTLSRGIRFINTTRKAFHKSV</sequence>
<protein>
    <submittedName>
        <fullName evidence="1">Uncharacterized protein</fullName>
    </submittedName>
</protein>
<proteinExistence type="predicted"/>
<keyword evidence="2" id="KW-1185">Reference proteome</keyword>
<dbReference type="Proteomes" id="UP000184517">
    <property type="component" value="Unassembled WGS sequence"/>
</dbReference>
<reference evidence="2" key="1">
    <citation type="submission" date="2016-11" db="EMBL/GenBank/DDBJ databases">
        <authorList>
            <person name="Varghese N."/>
            <person name="Submissions S."/>
        </authorList>
    </citation>
    <scope>NUCLEOTIDE SEQUENCE [LARGE SCALE GENOMIC DNA]</scope>
    <source>
        <strain evidence="2">DSM 16579</strain>
    </source>
</reference>
<name>A0A1M5ML16_9GAMM</name>
<dbReference type="EMBL" id="FQVF01000030">
    <property type="protein sequence ID" value="SHG77732.1"/>
    <property type="molecule type" value="Genomic_DNA"/>
</dbReference>
<dbReference type="AlphaFoldDB" id="A0A1M5ML16"/>
<accession>A0A1M5ML16</accession>